<dbReference type="PROSITE" id="PS50995">
    <property type="entry name" value="HTH_MARR_2"/>
    <property type="match status" value="1"/>
</dbReference>
<organism evidence="3 4">
    <name type="scientific">Rothia dentocariosa</name>
    <dbReference type="NCBI Taxonomy" id="2047"/>
    <lineage>
        <taxon>Bacteria</taxon>
        <taxon>Bacillati</taxon>
        <taxon>Actinomycetota</taxon>
        <taxon>Actinomycetes</taxon>
        <taxon>Micrococcales</taxon>
        <taxon>Micrococcaceae</taxon>
        <taxon>Rothia</taxon>
    </lineage>
</organism>
<reference evidence="2" key="2">
    <citation type="submission" date="2020-04" db="EMBL/GenBank/DDBJ databases">
        <title>Deep metagenomics examines the oral microbiome during advanced dental caries in children, revealing novel taxa and co-occurrences with host molecules.</title>
        <authorList>
            <person name="Baker J.L."/>
            <person name="Morton J.T."/>
            <person name="Dinis M."/>
            <person name="Alvarez R."/>
            <person name="Tran N.C."/>
            <person name="Knight R."/>
            <person name="Edlund A."/>
        </authorList>
    </citation>
    <scope>NUCLEOTIDE SEQUENCE</scope>
    <source>
        <strain evidence="2">JCVI_47_bin.4</strain>
    </source>
</reference>
<dbReference type="InterPro" id="IPR036390">
    <property type="entry name" value="WH_DNA-bd_sf"/>
</dbReference>
<reference evidence="3 4" key="1">
    <citation type="submission" date="2018-12" db="EMBL/GenBank/DDBJ databases">
        <authorList>
            <consortium name="Pathogen Informatics"/>
        </authorList>
    </citation>
    <scope>NUCLEOTIDE SEQUENCE [LARGE SCALE GENOMIC DNA]</scope>
    <source>
        <strain evidence="3 4">NCTC10918</strain>
    </source>
</reference>
<dbReference type="Proteomes" id="UP000769484">
    <property type="component" value="Unassembled WGS sequence"/>
</dbReference>
<dbReference type="SMART" id="SM00347">
    <property type="entry name" value="HTH_MARR"/>
    <property type="match status" value="1"/>
</dbReference>
<dbReference type="Pfam" id="PF12802">
    <property type="entry name" value="MarR_2"/>
    <property type="match status" value="1"/>
</dbReference>
<dbReference type="RefSeq" id="WP_070627392.1">
    <property type="nucleotide sequence ID" value="NZ_CAKARO010000043.1"/>
</dbReference>
<dbReference type="EMBL" id="LR134521">
    <property type="protein sequence ID" value="VEJ28924.1"/>
    <property type="molecule type" value="Genomic_DNA"/>
</dbReference>
<evidence type="ECO:0000313" key="2">
    <source>
        <dbReference type="EMBL" id="MBF1648560.1"/>
    </source>
</evidence>
<dbReference type="InterPro" id="IPR039422">
    <property type="entry name" value="MarR/SlyA-like"/>
</dbReference>
<dbReference type="PANTHER" id="PTHR33164:SF99">
    <property type="entry name" value="MARR FAMILY REGULATORY PROTEIN"/>
    <property type="match status" value="1"/>
</dbReference>
<dbReference type="InterPro" id="IPR000835">
    <property type="entry name" value="HTH_MarR-typ"/>
</dbReference>
<dbReference type="SUPFAM" id="SSF46785">
    <property type="entry name" value="Winged helix' DNA-binding domain"/>
    <property type="match status" value="1"/>
</dbReference>
<dbReference type="Proteomes" id="UP000270988">
    <property type="component" value="Chromosome"/>
</dbReference>
<dbReference type="Gene3D" id="1.10.10.10">
    <property type="entry name" value="Winged helix-like DNA-binding domain superfamily/Winged helix DNA-binding domain"/>
    <property type="match status" value="1"/>
</dbReference>
<dbReference type="AlphaFoldDB" id="A0A3S5AE65"/>
<dbReference type="GO" id="GO:0003700">
    <property type="term" value="F:DNA-binding transcription factor activity"/>
    <property type="evidence" value="ECO:0007669"/>
    <property type="project" value="InterPro"/>
</dbReference>
<dbReference type="EMBL" id="JABZXJ010000001">
    <property type="protein sequence ID" value="MBF1648560.1"/>
    <property type="molecule type" value="Genomic_DNA"/>
</dbReference>
<name>A0A3S5AE65_9MICC</name>
<proteinExistence type="predicted"/>
<dbReference type="PANTHER" id="PTHR33164">
    <property type="entry name" value="TRANSCRIPTIONAL REGULATOR, MARR FAMILY"/>
    <property type="match status" value="1"/>
</dbReference>
<gene>
    <name evidence="2" type="ORF">HXO56_00410</name>
    <name evidence="3" type="ORF">NCTC10918_00162</name>
</gene>
<accession>A0A3S5AE65</accession>
<evidence type="ECO:0000259" key="1">
    <source>
        <dbReference type="PROSITE" id="PS50995"/>
    </source>
</evidence>
<feature type="domain" description="HTH marR-type" evidence="1">
    <location>
        <begin position="1"/>
        <end position="149"/>
    </location>
</feature>
<evidence type="ECO:0000313" key="4">
    <source>
        <dbReference type="Proteomes" id="UP000270988"/>
    </source>
</evidence>
<dbReference type="InterPro" id="IPR036388">
    <property type="entry name" value="WH-like_DNA-bd_sf"/>
</dbReference>
<sequence>MTHSDQSPLLKTSWEQVVAAVSAIDTSIGKWLTAQHNIGLTEYRALEHISASPTHELRITELAQKLGLNQSSVTRLVGRMEDKNLAFRDTCPDDARGIFAVITDHGLETVTHIQTAYEAKIQEILKDATQQFPHLEGPSLSSAFQKVGRLIA</sequence>
<evidence type="ECO:0000313" key="3">
    <source>
        <dbReference type="EMBL" id="VEJ28924.1"/>
    </source>
</evidence>
<dbReference type="GO" id="GO:0006950">
    <property type="term" value="P:response to stress"/>
    <property type="evidence" value="ECO:0007669"/>
    <property type="project" value="TreeGrafter"/>
</dbReference>
<protein>
    <submittedName>
        <fullName evidence="3">Transcriptional regulator SlyA</fullName>
    </submittedName>
    <submittedName>
        <fullName evidence="2">Winged helix-turn-helix transcriptional regulator</fullName>
    </submittedName>
</protein>